<dbReference type="EMBL" id="BGZK01000247">
    <property type="protein sequence ID" value="GBP31549.1"/>
    <property type="molecule type" value="Genomic_DNA"/>
</dbReference>
<keyword evidence="2" id="KW-1185">Reference proteome</keyword>
<evidence type="ECO:0000313" key="2">
    <source>
        <dbReference type="Proteomes" id="UP000299102"/>
    </source>
</evidence>
<sequence>MSLSKLITIRSSTRAVRVARALLISRKIRAIFSKIVSIVSKVVIIDWNTANGKLTKSHRTRQKIAYDAYGGRRSSIEMAMMVFGASAVMAKFGDGNKV</sequence>
<gene>
    <name evidence="1" type="ORF">EVAR_84661_1</name>
</gene>
<name>A0A4C1UZ91_EUMVA</name>
<accession>A0A4C1UZ91</accession>
<evidence type="ECO:0000313" key="1">
    <source>
        <dbReference type="EMBL" id="GBP31549.1"/>
    </source>
</evidence>
<protein>
    <submittedName>
        <fullName evidence="1">Uncharacterized protein</fullName>
    </submittedName>
</protein>
<reference evidence="1 2" key="1">
    <citation type="journal article" date="2019" name="Commun. Biol.">
        <title>The bagworm genome reveals a unique fibroin gene that provides high tensile strength.</title>
        <authorList>
            <person name="Kono N."/>
            <person name="Nakamura H."/>
            <person name="Ohtoshi R."/>
            <person name="Tomita M."/>
            <person name="Numata K."/>
            <person name="Arakawa K."/>
        </authorList>
    </citation>
    <scope>NUCLEOTIDE SEQUENCE [LARGE SCALE GENOMIC DNA]</scope>
</reference>
<comment type="caution">
    <text evidence="1">The sequence shown here is derived from an EMBL/GenBank/DDBJ whole genome shotgun (WGS) entry which is preliminary data.</text>
</comment>
<proteinExistence type="predicted"/>
<dbReference type="AlphaFoldDB" id="A0A4C1UZ91"/>
<dbReference type="Proteomes" id="UP000299102">
    <property type="component" value="Unassembled WGS sequence"/>
</dbReference>
<organism evidence="1 2">
    <name type="scientific">Eumeta variegata</name>
    <name type="common">Bagworm moth</name>
    <name type="synonym">Eumeta japonica</name>
    <dbReference type="NCBI Taxonomy" id="151549"/>
    <lineage>
        <taxon>Eukaryota</taxon>
        <taxon>Metazoa</taxon>
        <taxon>Ecdysozoa</taxon>
        <taxon>Arthropoda</taxon>
        <taxon>Hexapoda</taxon>
        <taxon>Insecta</taxon>
        <taxon>Pterygota</taxon>
        <taxon>Neoptera</taxon>
        <taxon>Endopterygota</taxon>
        <taxon>Lepidoptera</taxon>
        <taxon>Glossata</taxon>
        <taxon>Ditrysia</taxon>
        <taxon>Tineoidea</taxon>
        <taxon>Psychidae</taxon>
        <taxon>Oiketicinae</taxon>
        <taxon>Eumeta</taxon>
    </lineage>
</organism>